<keyword evidence="2" id="KW-1185">Reference proteome</keyword>
<dbReference type="KEGG" id="fbm:MQE35_10945"/>
<organism evidence="1 2">
    <name type="scientific">Abyssalbus ytuae</name>
    <dbReference type="NCBI Taxonomy" id="2926907"/>
    <lineage>
        <taxon>Bacteria</taxon>
        <taxon>Pseudomonadati</taxon>
        <taxon>Bacteroidota</taxon>
        <taxon>Flavobacteriia</taxon>
        <taxon>Flavobacteriales</taxon>
        <taxon>Flavobacteriaceae</taxon>
        <taxon>Abyssalbus</taxon>
    </lineage>
</organism>
<proteinExistence type="predicted"/>
<dbReference type="EMBL" id="CP094358">
    <property type="protein sequence ID" value="UOB16253.1"/>
    <property type="molecule type" value="Genomic_DNA"/>
</dbReference>
<evidence type="ECO:0000313" key="1">
    <source>
        <dbReference type="EMBL" id="UOB16253.1"/>
    </source>
</evidence>
<gene>
    <name evidence="1" type="ORF">MQE35_10945</name>
</gene>
<sequence>MKQEKLLWILPFICFINFIVSGQSDNPAQRYKNAYKQYINATCPLENDSIKHFVYFARERELIHNHPLLNIKRIAGAQIMYSWKQLEPKRGEYDFSIIHEDYNYLLSHGKKLFIQFQDVTFNTSYIAVPDYLLTDEFDGGCTPAYNDEDIAEGWVAKRWNSQVQYRFALLMNALGKEFDGKIEGINLQETAVGVNGNRDTSFTPQHYTKALKSNMLALKKAFPKSTTMQYANFMPGEWLPWEDKGYLRSIYQYGNEIGVGLGAPDLMVQRKAQLNHALAMMHENNYTVPLGIAIQDGNYIGKTGADRDYNEHSDMGASGRENIVPLLHAFAKNFLRVNYMFWVCQEPYFSEDVISCLNSN</sequence>
<name>A0A9E7D0Q1_9FLAO</name>
<evidence type="ECO:0000313" key="2">
    <source>
        <dbReference type="Proteomes" id="UP000831290"/>
    </source>
</evidence>
<dbReference type="SUPFAM" id="SSF51445">
    <property type="entry name" value="(Trans)glycosidases"/>
    <property type="match status" value="1"/>
</dbReference>
<accession>A0A9E7D0Q1</accession>
<dbReference type="AlphaFoldDB" id="A0A9E7D0Q1"/>
<dbReference type="Proteomes" id="UP000831290">
    <property type="component" value="Chromosome"/>
</dbReference>
<reference evidence="1" key="1">
    <citation type="submission" date="2022-03" db="EMBL/GenBank/DDBJ databases">
        <title>Description of Abyssus ytuae gen. nov., sp. nov., a novel member of the family Flavobacteriaceae isolated from the sediment of Mariana Trench.</title>
        <authorList>
            <person name="Zhang J."/>
            <person name="Xu X."/>
        </authorList>
    </citation>
    <scope>NUCLEOTIDE SEQUENCE</scope>
    <source>
        <strain evidence="1">MT3330</strain>
    </source>
</reference>
<dbReference type="RefSeq" id="WP_255841422.1">
    <property type="nucleotide sequence ID" value="NZ_CP094358.1"/>
</dbReference>
<dbReference type="InterPro" id="IPR017853">
    <property type="entry name" value="GH"/>
</dbReference>
<protein>
    <submittedName>
        <fullName evidence="1">Uncharacterized protein</fullName>
    </submittedName>
</protein>